<keyword evidence="4" id="KW-1185">Reference proteome</keyword>
<accession>A0AAV4CRH6</accession>
<dbReference type="EMBL" id="BLXT01006904">
    <property type="protein sequence ID" value="GFO34435.1"/>
    <property type="molecule type" value="Genomic_DNA"/>
</dbReference>
<feature type="region of interest" description="Disordered" evidence="1">
    <location>
        <begin position="50"/>
        <end position="142"/>
    </location>
</feature>
<name>A0AAV4CRH6_9GAST</name>
<comment type="caution">
    <text evidence="3">The sequence shown here is derived from an EMBL/GenBank/DDBJ whole genome shotgun (WGS) entry which is preliminary data.</text>
</comment>
<evidence type="ECO:0000256" key="1">
    <source>
        <dbReference type="SAM" id="MobiDB-lite"/>
    </source>
</evidence>
<feature type="compositionally biased region" description="Polar residues" evidence="1">
    <location>
        <begin position="50"/>
        <end position="62"/>
    </location>
</feature>
<feature type="signal peptide" evidence="2">
    <location>
        <begin position="1"/>
        <end position="25"/>
    </location>
</feature>
<dbReference type="AlphaFoldDB" id="A0AAV4CRH6"/>
<gene>
    <name evidence="3" type="ORF">PoB_006094000</name>
</gene>
<feature type="chain" id="PRO_5043607326" evidence="2">
    <location>
        <begin position="26"/>
        <end position="166"/>
    </location>
</feature>
<dbReference type="Proteomes" id="UP000735302">
    <property type="component" value="Unassembled WGS sequence"/>
</dbReference>
<feature type="compositionally biased region" description="Low complexity" evidence="1">
    <location>
        <begin position="75"/>
        <end position="95"/>
    </location>
</feature>
<evidence type="ECO:0000313" key="3">
    <source>
        <dbReference type="EMBL" id="GFO34435.1"/>
    </source>
</evidence>
<organism evidence="3 4">
    <name type="scientific">Plakobranchus ocellatus</name>
    <dbReference type="NCBI Taxonomy" id="259542"/>
    <lineage>
        <taxon>Eukaryota</taxon>
        <taxon>Metazoa</taxon>
        <taxon>Spiralia</taxon>
        <taxon>Lophotrochozoa</taxon>
        <taxon>Mollusca</taxon>
        <taxon>Gastropoda</taxon>
        <taxon>Heterobranchia</taxon>
        <taxon>Euthyneura</taxon>
        <taxon>Panpulmonata</taxon>
        <taxon>Sacoglossa</taxon>
        <taxon>Placobranchoidea</taxon>
        <taxon>Plakobranchidae</taxon>
        <taxon>Plakobranchus</taxon>
    </lineage>
</organism>
<sequence length="166" mass="18278">MDSNDSQWLLAILICFLSVVEIVMALISASVTCCCAHVRGNQVHVVVNTQGAGNKGRQSQSHHPGRREDDVTRWSSTPHHSNNNNVNNNNNNHNSNAHDDSNTHSNYQGRGDSDNTNKMTLTDIDPEMEATGSGVGRKPRVEIDENVGDSFAGSYPQLKKWALPNW</sequence>
<keyword evidence="2" id="KW-0732">Signal</keyword>
<evidence type="ECO:0000256" key="2">
    <source>
        <dbReference type="SAM" id="SignalP"/>
    </source>
</evidence>
<reference evidence="3 4" key="1">
    <citation type="journal article" date="2021" name="Elife">
        <title>Chloroplast acquisition without the gene transfer in kleptoplastic sea slugs, Plakobranchus ocellatus.</title>
        <authorList>
            <person name="Maeda T."/>
            <person name="Takahashi S."/>
            <person name="Yoshida T."/>
            <person name="Shimamura S."/>
            <person name="Takaki Y."/>
            <person name="Nagai Y."/>
            <person name="Toyoda A."/>
            <person name="Suzuki Y."/>
            <person name="Arimoto A."/>
            <person name="Ishii H."/>
            <person name="Satoh N."/>
            <person name="Nishiyama T."/>
            <person name="Hasebe M."/>
            <person name="Maruyama T."/>
            <person name="Minagawa J."/>
            <person name="Obokata J."/>
            <person name="Shigenobu S."/>
        </authorList>
    </citation>
    <scope>NUCLEOTIDE SEQUENCE [LARGE SCALE GENOMIC DNA]</scope>
</reference>
<evidence type="ECO:0000313" key="4">
    <source>
        <dbReference type="Proteomes" id="UP000735302"/>
    </source>
</evidence>
<proteinExistence type="predicted"/>
<protein>
    <submittedName>
        <fullName evidence="3">Uncharacterized protein</fullName>
    </submittedName>
</protein>